<name>A0AAW8FQK4_9ACTN</name>
<organism evidence="1 2">
    <name type="scientific">Streptomyces canus</name>
    <dbReference type="NCBI Taxonomy" id="58343"/>
    <lineage>
        <taxon>Bacteria</taxon>
        <taxon>Bacillati</taxon>
        <taxon>Actinomycetota</taxon>
        <taxon>Actinomycetes</taxon>
        <taxon>Kitasatosporales</taxon>
        <taxon>Streptomycetaceae</taxon>
        <taxon>Streptomyces</taxon>
        <taxon>Streptomyces aurantiacus group</taxon>
    </lineage>
</organism>
<dbReference type="AlphaFoldDB" id="A0AAW8FQK4"/>
<dbReference type="EMBL" id="JAUSZV010000005">
    <property type="protein sequence ID" value="MDQ0912422.1"/>
    <property type="molecule type" value="Genomic_DNA"/>
</dbReference>
<protein>
    <submittedName>
        <fullName evidence="1">Uncharacterized protein</fullName>
    </submittedName>
</protein>
<reference evidence="1" key="1">
    <citation type="submission" date="2023-07" db="EMBL/GenBank/DDBJ databases">
        <title>Comparative genomics of wheat-associated soil bacteria to identify genetic determinants of phenazine resistance.</title>
        <authorList>
            <person name="Mouncey N."/>
        </authorList>
    </citation>
    <scope>NUCLEOTIDE SEQUENCE</scope>
    <source>
        <strain evidence="1">V4I22</strain>
    </source>
</reference>
<sequence length="316" mass="35519">MPVPTSQDFFIPSAQHQTTLPPEKILHSANSGVIVERVGQLRAEFRSEGRQFGRELAEYLNTNYAGIVSVFVYEETFGVKDRLHFLMHLKSFDAYETLVQMGTQDAGWRDIMMRPRIPEERGGGTWDRMFLDGGLKEEVLIPSTFGMYGTADSKLDTVREDGSGGVRFDVPTAQLQTDVPADEILHSANCGILMHRTGELNYAFRGEGRMFARALCDAWNESLKGHATIFLYEEAFGKSDRIHHFIHLKSLSSYYTLMGLRAVNTSATREVFTKQWISDERGGGGWERMFVQGSLGDLALTPQHWGMYATQAAEGE</sequence>
<comment type="caution">
    <text evidence="1">The sequence shown here is derived from an EMBL/GenBank/DDBJ whole genome shotgun (WGS) entry which is preliminary data.</text>
</comment>
<proteinExistence type="predicted"/>
<dbReference type="Proteomes" id="UP001234216">
    <property type="component" value="Unassembled WGS sequence"/>
</dbReference>
<dbReference type="InterPro" id="IPR046102">
    <property type="entry name" value="DUF6039"/>
</dbReference>
<evidence type="ECO:0000313" key="2">
    <source>
        <dbReference type="Proteomes" id="UP001234216"/>
    </source>
</evidence>
<accession>A0AAW8FQK4</accession>
<gene>
    <name evidence="1" type="ORF">QFZ22_008407</name>
</gene>
<dbReference type="Pfam" id="PF19505">
    <property type="entry name" value="DUF6039"/>
    <property type="match status" value="1"/>
</dbReference>
<dbReference type="RefSeq" id="WP_306984779.1">
    <property type="nucleotide sequence ID" value="NZ_JAUSYQ010000002.1"/>
</dbReference>
<evidence type="ECO:0000313" key="1">
    <source>
        <dbReference type="EMBL" id="MDQ0912422.1"/>
    </source>
</evidence>